<organism evidence="7">
    <name type="scientific">marine metagenome</name>
    <dbReference type="NCBI Taxonomy" id="408172"/>
    <lineage>
        <taxon>unclassified sequences</taxon>
        <taxon>metagenomes</taxon>
        <taxon>ecological metagenomes</taxon>
    </lineage>
</organism>
<dbReference type="AlphaFoldDB" id="A0A381R5D3"/>
<proteinExistence type="predicted"/>
<evidence type="ECO:0000256" key="5">
    <source>
        <dbReference type="SAM" id="Phobius"/>
    </source>
</evidence>
<dbReference type="SUPFAM" id="SSF161098">
    <property type="entry name" value="MetI-like"/>
    <property type="match status" value="1"/>
</dbReference>
<protein>
    <recommendedName>
        <fullName evidence="6">ABC transmembrane type-1 domain-containing protein</fullName>
    </recommendedName>
</protein>
<keyword evidence="4 5" id="KW-0472">Membrane</keyword>
<feature type="transmembrane region" description="Helical" evidence="5">
    <location>
        <begin position="23"/>
        <end position="44"/>
    </location>
</feature>
<evidence type="ECO:0000256" key="2">
    <source>
        <dbReference type="ARBA" id="ARBA00022692"/>
    </source>
</evidence>
<evidence type="ECO:0000313" key="7">
    <source>
        <dbReference type="EMBL" id="SUZ86971.1"/>
    </source>
</evidence>
<feature type="transmembrane region" description="Helical" evidence="5">
    <location>
        <begin position="252"/>
        <end position="275"/>
    </location>
</feature>
<reference evidence="7" key="1">
    <citation type="submission" date="2018-05" db="EMBL/GenBank/DDBJ databases">
        <authorList>
            <person name="Lanie J.A."/>
            <person name="Ng W.-L."/>
            <person name="Kazmierczak K.M."/>
            <person name="Andrzejewski T.M."/>
            <person name="Davidsen T.M."/>
            <person name="Wayne K.J."/>
            <person name="Tettelin H."/>
            <person name="Glass J.I."/>
            <person name="Rusch D."/>
            <person name="Podicherti R."/>
            <person name="Tsui H.-C.T."/>
            <person name="Winkler M.E."/>
        </authorList>
    </citation>
    <scope>NUCLEOTIDE SEQUENCE</scope>
</reference>
<dbReference type="Pfam" id="PF00528">
    <property type="entry name" value="BPD_transp_1"/>
    <property type="match status" value="1"/>
</dbReference>
<dbReference type="GO" id="GO:0016020">
    <property type="term" value="C:membrane"/>
    <property type="evidence" value="ECO:0007669"/>
    <property type="project" value="UniProtKB-SubCell"/>
</dbReference>
<evidence type="ECO:0000256" key="4">
    <source>
        <dbReference type="ARBA" id="ARBA00023136"/>
    </source>
</evidence>
<dbReference type="InterPro" id="IPR035906">
    <property type="entry name" value="MetI-like_sf"/>
</dbReference>
<dbReference type="GO" id="GO:0055085">
    <property type="term" value="P:transmembrane transport"/>
    <property type="evidence" value="ECO:0007669"/>
    <property type="project" value="InterPro"/>
</dbReference>
<dbReference type="PROSITE" id="PS50928">
    <property type="entry name" value="ABC_TM1"/>
    <property type="match status" value="1"/>
</dbReference>
<dbReference type="Gene3D" id="1.10.3720.10">
    <property type="entry name" value="MetI-like"/>
    <property type="match status" value="1"/>
</dbReference>
<gene>
    <name evidence="7" type="ORF">METZ01_LOCUS39825</name>
</gene>
<dbReference type="EMBL" id="UINC01001705">
    <property type="protein sequence ID" value="SUZ86971.1"/>
    <property type="molecule type" value="Genomic_DNA"/>
</dbReference>
<dbReference type="InterPro" id="IPR000515">
    <property type="entry name" value="MetI-like"/>
</dbReference>
<keyword evidence="3 5" id="KW-1133">Transmembrane helix</keyword>
<feature type="transmembrane region" description="Helical" evidence="5">
    <location>
        <begin position="417"/>
        <end position="438"/>
    </location>
</feature>
<comment type="subcellular location">
    <subcellularLocation>
        <location evidence="1">Membrane</location>
        <topology evidence="1">Multi-pass membrane protein</topology>
    </subcellularLocation>
</comment>
<accession>A0A381R5D3</accession>
<evidence type="ECO:0000256" key="3">
    <source>
        <dbReference type="ARBA" id="ARBA00022989"/>
    </source>
</evidence>
<dbReference type="PANTHER" id="PTHR30325:SF0">
    <property type="entry name" value="INNER MEMBRANE ABC TRANSPORTER PERMEASE PROTEIN YEJE"/>
    <property type="match status" value="1"/>
</dbReference>
<name>A0A381R5D3_9ZZZZ</name>
<keyword evidence="2 5" id="KW-0812">Transmembrane</keyword>
<feature type="transmembrane region" description="Helical" evidence="5">
    <location>
        <begin position="311"/>
        <end position="330"/>
    </location>
</feature>
<evidence type="ECO:0000259" key="6">
    <source>
        <dbReference type="PROSITE" id="PS50928"/>
    </source>
</evidence>
<feature type="domain" description="ABC transmembrane type-1" evidence="6">
    <location>
        <begin position="248"/>
        <end position="442"/>
    </location>
</feature>
<dbReference type="CDD" id="cd06261">
    <property type="entry name" value="TM_PBP2"/>
    <property type="match status" value="1"/>
</dbReference>
<sequence>MQWIKLDPITRRRLQRFRRIKRGYYSFVILVVAIVLAIFAPYLAESRALLVWHDGRLFFPTFEYFDMETFGQEPPPAWGIADLETDYLRLKREWALERELYRRDLAEVGDDPAALETLEGRYPNRGSFVIMPPIPWSPYQNDFWYNEILNETQALLDAGEDRAAAVLARRDRLVGLAEAIESGDIEGMMADPERSPTGDLLGLARTGAMPALARLGVVPPTAPDLMRRHYLGTDSQGRDVASRLLYGFRISIFFALFLVLVGQVIGTVIGSLQGYFGGAFDILSQRLIEVMIAVPFLYVVIIMAALVAPTFWMLLGIMALFQWISITFFMRTEMYREKTREYCLAARSYGASHLRIIFRHLLPNCLTPLVTFTPFAIVGAIFALTGLDYLGYGLPPPTPSWGELIDQALQLENRDKLWLIFAPFGALTVTLVLVVFIGESIREAFDPKRYAKYE</sequence>
<feature type="transmembrane region" description="Helical" evidence="5">
    <location>
        <begin position="287"/>
        <end position="305"/>
    </location>
</feature>
<feature type="transmembrane region" description="Helical" evidence="5">
    <location>
        <begin position="365"/>
        <end position="387"/>
    </location>
</feature>
<evidence type="ECO:0000256" key="1">
    <source>
        <dbReference type="ARBA" id="ARBA00004141"/>
    </source>
</evidence>
<dbReference type="GO" id="GO:0042884">
    <property type="term" value="P:microcin transport"/>
    <property type="evidence" value="ECO:0007669"/>
    <property type="project" value="TreeGrafter"/>
</dbReference>
<dbReference type="PANTHER" id="PTHR30325">
    <property type="entry name" value="MEMBRANE COMPONENT OF ABC TRANSPORTER"/>
    <property type="match status" value="1"/>
</dbReference>